<dbReference type="PANTHER" id="PTHR38365">
    <property type="entry name" value="C2 DOMAIN-CONTAINING PROTEIN-RELATED"/>
    <property type="match status" value="1"/>
</dbReference>
<dbReference type="AlphaFoldDB" id="A0ABC8RVF8"/>
<reference evidence="1 2" key="1">
    <citation type="submission" date="2024-02" db="EMBL/GenBank/DDBJ databases">
        <authorList>
            <person name="Vignale AGUSTIN F."/>
            <person name="Sosa J E."/>
            <person name="Modenutti C."/>
        </authorList>
    </citation>
    <scope>NUCLEOTIDE SEQUENCE [LARGE SCALE GENOMIC DNA]</scope>
</reference>
<gene>
    <name evidence="1" type="ORF">ILEXP_LOCUS16962</name>
</gene>
<dbReference type="Proteomes" id="UP001642360">
    <property type="component" value="Unassembled WGS sequence"/>
</dbReference>
<sequence length="183" mass="21280">MRSVKKFYDYYEEEKEEEEDYGHDYILELHIKSALIDKSSVWPETGNNIGDYYVIVTDIYEREYTTPMVLGLPTKTGSAYVFPWNWLFHIGFDEFPHGGSLKVEIIRVGHVEDPGTSDGITVMGRVEIPMPDRIKDEWDGREGILTRLVRFDDLKVKGLIYVGMKFTSVWAKKKPLPQLSDYM</sequence>
<comment type="caution">
    <text evidence="1">The sequence shown here is derived from an EMBL/GenBank/DDBJ whole genome shotgun (WGS) entry which is preliminary data.</text>
</comment>
<accession>A0ABC8RVF8</accession>
<protein>
    <submittedName>
        <fullName evidence="1">Uncharacterized protein</fullName>
    </submittedName>
</protein>
<name>A0ABC8RVF8_9AQUA</name>
<evidence type="ECO:0000313" key="2">
    <source>
        <dbReference type="Proteomes" id="UP001642360"/>
    </source>
</evidence>
<dbReference type="EMBL" id="CAUOFW020001822">
    <property type="protein sequence ID" value="CAK9148966.1"/>
    <property type="molecule type" value="Genomic_DNA"/>
</dbReference>
<keyword evidence="2" id="KW-1185">Reference proteome</keyword>
<organism evidence="1 2">
    <name type="scientific">Ilex paraguariensis</name>
    <name type="common">yerba mate</name>
    <dbReference type="NCBI Taxonomy" id="185542"/>
    <lineage>
        <taxon>Eukaryota</taxon>
        <taxon>Viridiplantae</taxon>
        <taxon>Streptophyta</taxon>
        <taxon>Embryophyta</taxon>
        <taxon>Tracheophyta</taxon>
        <taxon>Spermatophyta</taxon>
        <taxon>Magnoliopsida</taxon>
        <taxon>eudicotyledons</taxon>
        <taxon>Gunneridae</taxon>
        <taxon>Pentapetalae</taxon>
        <taxon>asterids</taxon>
        <taxon>campanulids</taxon>
        <taxon>Aquifoliales</taxon>
        <taxon>Aquifoliaceae</taxon>
        <taxon>Ilex</taxon>
    </lineage>
</organism>
<evidence type="ECO:0000313" key="1">
    <source>
        <dbReference type="EMBL" id="CAK9148966.1"/>
    </source>
</evidence>
<dbReference type="PANTHER" id="PTHR38365:SF1">
    <property type="entry name" value="C2 DOMAIN-CONTAINING PROTEIN"/>
    <property type="match status" value="1"/>
</dbReference>
<proteinExistence type="predicted"/>